<dbReference type="EMBL" id="VMRY01000103">
    <property type="protein sequence ID" value="TVT50605.1"/>
    <property type="molecule type" value="Genomic_DNA"/>
</dbReference>
<dbReference type="CDD" id="cd06661">
    <property type="entry name" value="GGCT_like"/>
    <property type="match status" value="1"/>
</dbReference>
<accession>A0A558CPC8</accession>
<dbReference type="InterPro" id="IPR013024">
    <property type="entry name" value="GGCT-like"/>
</dbReference>
<dbReference type="InterPro" id="IPR009288">
    <property type="entry name" value="AIG2-like_dom"/>
</dbReference>
<evidence type="ECO:0000313" key="3">
    <source>
        <dbReference type="Proteomes" id="UP000317355"/>
    </source>
</evidence>
<sequence>MSFLFVYGTLLRPLGHPKHTYLAQYCHYICPGGFQGNMFDIGDYPGVIPSIQREDSVQGEVYAIKDEALLLSKLDEYEGCSGHSPQPHEYQREIHLIELPNGTSQSAWIYLYTHDIALLKPILTGDYLEYCTHRPQ</sequence>
<dbReference type="Gene3D" id="3.10.490.10">
    <property type="entry name" value="Gamma-glutamyl cyclotransferase-like"/>
    <property type="match status" value="1"/>
</dbReference>
<dbReference type="AlphaFoldDB" id="A0A558CPC8"/>
<evidence type="ECO:0000313" key="2">
    <source>
        <dbReference type="EMBL" id="TVT50605.1"/>
    </source>
</evidence>
<proteinExistence type="predicted"/>
<name>A0A558CPC8_9GAMM</name>
<dbReference type="Pfam" id="PF06094">
    <property type="entry name" value="GGACT"/>
    <property type="match status" value="1"/>
</dbReference>
<feature type="domain" description="Gamma-glutamylcyclotransferase AIG2-like" evidence="1">
    <location>
        <begin position="4"/>
        <end position="128"/>
    </location>
</feature>
<reference evidence="2 3" key="1">
    <citation type="submission" date="2019-07" db="EMBL/GenBank/DDBJ databases">
        <title>The pathways for chlorine oxyanion respiration interact through the shared metabolite chlorate.</title>
        <authorList>
            <person name="Barnum T.P."/>
            <person name="Cheng Y."/>
            <person name="Hill K.A."/>
            <person name="Lucas L.N."/>
            <person name="Carlson H.K."/>
            <person name="Coates J.D."/>
        </authorList>
    </citation>
    <scope>NUCLEOTIDE SEQUENCE [LARGE SCALE GENOMIC DNA]</scope>
    <source>
        <strain evidence="2">BK-3</strain>
    </source>
</reference>
<dbReference type="Proteomes" id="UP000317355">
    <property type="component" value="Unassembled WGS sequence"/>
</dbReference>
<dbReference type="InterPro" id="IPR036568">
    <property type="entry name" value="GGCT-like_sf"/>
</dbReference>
<dbReference type="SUPFAM" id="SSF110857">
    <property type="entry name" value="Gamma-glutamyl cyclotransferase-like"/>
    <property type="match status" value="1"/>
</dbReference>
<protein>
    <submittedName>
        <fullName evidence="2">Gamma-glutamylcyclotransferase</fullName>
    </submittedName>
</protein>
<evidence type="ECO:0000259" key="1">
    <source>
        <dbReference type="Pfam" id="PF06094"/>
    </source>
</evidence>
<dbReference type="GO" id="GO:0016740">
    <property type="term" value="F:transferase activity"/>
    <property type="evidence" value="ECO:0007669"/>
    <property type="project" value="UniProtKB-KW"/>
</dbReference>
<comment type="caution">
    <text evidence="2">The sequence shown here is derived from an EMBL/GenBank/DDBJ whole genome shotgun (WGS) entry which is preliminary data.</text>
</comment>
<gene>
    <name evidence="2" type="ORF">FHK82_16330</name>
</gene>
<keyword evidence="2" id="KW-0808">Transferase</keyword>
<organism evidence="2 3">
    <name type="scientific">Sedimenticola thiotaurini</name>
    <dbReference type="NCBI Taxonomy" id="1543721"/>
    <lineage>
        <taxon>Bacteria</taxon>
        <taxon>Pseudomonadati</taxon>
        <taxon>Pseudomonadota</taxon>
        <taxon>Gammaproteobacteria</taxon>
        <taxon>Chromatiales</taxon>
        <taxon>Sedimenticolaceae</taxon>
        <taxon>Sedimenticola</taxon>
    </lineage>
</organism>